<evidence type="ECO:0000256" key="2">
    <source>
        <dbReference type="SAM" id="SignalP"/>
    </source>
</evidence>
<dbReference type="AlphaFoldDB" id="A0A239FT24"/>
<sequence>MGHHRAASAAGLAALALACGAGPSAAATPGTPVARCAAKDLAASVRAIDAGAGNRYAALVLTNTSRTACTTRGYVGLQLTGPDGAKVPTRVVRDTSQAAADLTVAPGGRLGAAALGRRPLGLRTRHRPLRTDGADRPRHPARPPRRRDRAVDRGSGLRGRPDRRAPPGTRGGPFVLTGRHP</sequence>
<feature type="domain" description="DUF4232" evidence="3">
    <location>
        <begin position="36"/>
        <end position="109"/>
    </location>
</feature>
<organism evidence="4 5">
    <name type="scientific">Actinacidiphila glaucinigra</name>
    <dbReference type="NCBI Taxonomy" id="235986"/>
    <lineage>
        <taxon>Bacteria</taxon>
        <taxon>Bacillati</taxon>
        <taxon>Actinomycetota</taxon>
        <taxon>Actinomycetes</taxon>
        <taxon>Kitasatosporales</taxon>
        <taxon>Streptomycetaceae</taxon>
        <taxon>Actinacidiphila</taxon>
    </lineage>
</organism>
<dbReference type="Pfam" id="PF14016">
    <property type="entry name" value="DUF4232"/>
    <property type="match status" value="1"/>
</dbReference>
<feature type="chain" id="PRO_5012444258" description="DUF4232 domain-containing protein" evidence="2">
    <location>
        <begin position="27"/>
        <end position="181"/>
    </location>
</feature>
<dbReference type="InterPro" id="IPR025326">
    <property type="entry name" value="DUF4232"/>
</dbReference>
<evidence type="ECO:0000313" key="5">
    <source>
        <dbReference type="Proteomes" id="UP000198280"/>
    </source>
</evidence>
<dbReference type="Proteomes" id="UP000198280">
    <property type="component" value="Unassembled WGS sequence"/>
</dbReference>
<feature type="compositionally biased region" description="Basic residues" evidence="1">
    <location>
        <begin position="139"/>
        <end position="148"/>
    </location>
</feature>
<gene>
    <name evidence="4" type="ORF">SAMN05216252_10765</name>
</gene>
<name>A0A239FT24_9ACTN</name>
<keyword evidence="5" id="KW-1185">Reference proteome</keyword>
<feature type="region of interest" description="Disordered" evidence="1">
    <location>
        <begin position="115"/>
        <end position="181"/>
    </location>
</feature>
<reference evidence="4 5" key="1">
    <citation type="submission" date="2017-06" db="EMBL/GenBank/DDBJ databases">
        <authorList>
            <person name="Kim H.J."/>
            <person name="Triplett B.A."/>
        </authorList>
    </citation>
    <scope>NUCLEOTIDE SEQUENCE [LARGE SCALE GENOMIC DNA]</scope>
    <source>
        <strain evidence="4 5">CGMCC 4.1858</strain>
    </source>
</reference>
<dbReference type="RefSeq" id="WP_089224526.1">
    <property type="nucleotide sequence ID" value="NZ_FZOF01000007.1"/>
</dbReference>
<accession>A0A239FT24</accession>
<dbReference type="OrthoDB" id="485007at2"/>
<protein>
    <recommendedName>
        <fullName evidence="3">DUF4232 domain-containing protein</fullName>
    </recommendedName>
</protein>
<proteinExistence type="predicted"/>
<keyword evidence="2" id="KW-0732">Signal</keyword>
<feature type="compositionally biased region" description="Basic and acidic residues" evidence="1">
    <location>
        <begin position="129"/>
        <end position="138"/>
    </location>
</feature>
<dbReference type="EMBL" id="FZOF01000007">
    <property type="protein sequence ID" value="SNS60001.1"/>
    <property type="molecule type" value="Genomic_DNA"/>
</dbReference>
<evidence type="ECO:0000256" key="1">
    <source>
        <dbReference type="SAM" id="MobiDB-lite"/>
    </source>
</evidence>
<dbReference type="PROSITE" id="PS51257">
    <property type="entry name" value="PROKAR_LIPOPROTEIN"/>
    <property type="match status" value="1"/>
</dbReference>
<feature type="signal peptide" evidence="2">
    <location>
        <begin position="1"/>
        <end position="26"/>
    </location>
</feature>
<evidence type="ECO:0000313" key="4">
    <source>
        <dbReference type="EMBL" id="SNS60001.1"/>
    </source>
</evidence>
<evidence type="ECO:0000259" key="3">
    <source>
        <dbReference type="Pfam" id="PF14016"/>
    </source>
</evidence>